<dbReference type="Pfam" id="PF14420">
    <property type="entry name" value="Clr5"/>
    <property type="match status" value="1"/>
</dbReference>
<proteinExistence type="predicted"/>
<organism evidence="3 4">
    <name type="scientific">Colletotrichum sojae</name>
    <dbReference type="NCBI Taxonomy" id="2175907"/>
    <lineage>
        <taxon>Eukaryota</taxon>
        <taxon>Fungi</taxon>
        <taxon>Dikarya</taxon>
        <taxon>Ascomycota</taxon>
        <taxon>Pezizomycotina</taxon>
        <taxon>Sordariomycetes</taxon>
        <taxon>Hypocreomycetidae</taxon>
        <taxon>Glomerellales</taxon>
        <taxon>Glomerellaceae</taxon>
        <taxon>Colletotrichum</taxon>
        <taxon>Colletotrichum orchidearum species complex</taxon>
    </lineage>
</organism>
<name>A0A8H6JWD6_9PEZI</name>
<dbReference type="AlphaFoldDB" id="A0A8H6JWD6"/>
<feature type="region of interest" description="Disordered" evidence="1">
    <location>
        <begin position="61"/>
        <end position="109"/>
    </location>
</feature>
<evidence type="ECO:0000256" key="1">
    <source>
        <dbReference type="SAM" id="MobiDB-lite"/>
    </source>
</evidence>
<reference evidence="3 4" key="1">
    <citation type="journal article" date="2020" name="Phytopathology">
        <title>Genome Sequence Resources of Colletotrichum truncatum, C. plurivorum, C. musicola, and C. sojae: Four Species Pathogenic to Soybean (Glycine max).</title>
        <authorList>
            <person name="Rogerio F."/>
            <person name="Boufleur T.R."/>
            <person name="Ciampi-Guillardi M."/>
            <person name="Sukno S.A."/>
            <person name="Thon M.R."/>
            <person name="Massola Junior N.S."/>
            <person name="Baroncelli R."/>
        </authorList>
    </citation>
    <scope>NUCLEOTIDE SEQUENCE [LARGE SCALE GENOMIC DNA]</scope>
    <source>
        <strain evidence="3 4">LFN0009</strain>
    </source>
</reference>
<protein>
    <recommendedName>
        <fullName evidence="2">Clr5 domain-containing protein</fullName>
    </recommendedName>
</protein>
<evidence type="ECO:0000313" key="4">
    <source>
        <dbReference type="Proteomes" id="UP000652219"/>
    </source>
</evidence>
<gene>
    <name evidence="3" type="ORF">CSOJ01_00916</name>
</gene>
<comment type="caution">
    <text evidence="3">The sequence shown here is derived from an EMBL/GenBank/DDBJ whole genome shotgun (WGS) entry which is preliminary data.</text>
</comment>
<evidence type="ECO:0000313" key="3">
    <source>
        <dbReference type="EMBL" id="KAF6820213.1"/>
    </source>
</evidence>
<feature type="compositionally biased region" description="Gly residues" evidence="1">
    <location>
        <begin position="485"/>
        <end position="505"/>
    </location>
</feature>
<feature type="region of interest" description="Disordered" evidence="1">
    <location>
        <begin position="485"/>
        <end position="518"/>
    </location>
</feature>
<dbReference type="InterPro" id="IPR025676">
    <property type="entry name" value="Clr5_dom"/>
</dbReference>
<accession>A0A8H6JWD6</accession>
<dbReference type="EMBL" id="WIGN01000006">
    <property type="protein sequence ID" value="KAF6820213.1"/>
    <property type="molecule type" value="Genomic_DNA"/>
</dbReference>
<sequence>MTRAPRKTPAEWEDKKGTICELYRDNTLADVIKTLREEHSFIVSKRQLVYRLNNWGIKKYNNTGEEPLEGGSNEQSEDEDGSSADDLKDDHGNVGNITPPEAVADTNIPSNGHGSAGWLLRKASALLAMCFNGYSWGIFNDNAKIFGLNDLRSMTTLARAAETVEQCESTLQLMESQFSLNRSYFEVLYLFLLILLVRDTRRDALNSLGINSPRGTEVDPVKETGLSRAISERLHEVGDFLIKPDGRVDMIAHNLLYNLRFEHQDLLPSPESQELVGSMLHGFYTWSGTGHRIEISEPFHILVKCLEWCQQQLQYVCSNTGRTARLDLLTTTDPQQVERKNYVALFGTLWATLEMEHFSAGGQWPEWASQSAEVFNISHTEVLACVCWVITKYSSDMFPANRQTVSAPALSLFDDAGVAARQIVLLPARDLWTKFHRAFARLNMPTLSGTEGNRVFKADVLNIIVAFIDETFGAMNSDVMGDRAGGGSLGDGGGMGGGDDVGGSDGPSQDMFFQNPTDSQLDDFMSQEGWGDIMMPQGAIFPVGAAFVLSSLQPGA</sequence>
<keyword evidence="4" id="KW-1185">Reference proteome</keyword>
<feature type="domain" description="Clr5" evidence="2">
    <location>
        <begin position="9"/>
        <end position="59"/>
    </location>
</feature>
<dbReference type="Proteomes" id="UP000652219">
    <property type="component" value="Unassembled WGS sequence"/>
</dbReference>
<evidence type="ECO:0000259" key="2">
    <source>
        <dbReference type="Pfam" id="PF14420"/>
    </source>
</evidence>